<dbReference type="GO" id="GO:0016747">
    <property type="term" value="F:acyltransferase activity, transferring groups other than amino-acyl groups"/>
    <property type="evidence" value="ECO:0007669"/>
    <property type="project" value="InterPro"/>
</dbReference>
<evidence type="ECO:0000256" key="1">
    <source>
        <dbReference type="ARBA" id="ARBA00004370"/>
    </source>
</evidence>
<comment type="subcellular location">
    <subcellularLocation>
        <location evidence="1">Membrane</location>
    </subcellularLocation>
</comment>
<feature type="transmembrane region" description="Helical" evidence="4">
    <location>
        <begin position="344"/>
        <end position="366"/>
    </location>
</feature>
<dbReference type="OrthoDB" id="290051at2"/>
<evidence type="ECO:0000256" key="3">
    <source>
        <dbReference type="SAM" id="MobiDB-lite"/>
    </source>
</evidence>
<feature type="transmembrane region" description="Helical" evidence="4">
    <location>
        <begin position="80"/>
        <end position="98"/>
    </location>
</feature>
<gene>
    <name evidence="6" type="ORF">E6C55_23415</name>
</gene>
<evidence type="ECO:0000256" key="2">
    <source>
        <dbReference type="ARBA" id="ARBA00007400"/>
    </source>
</evidence>
<evidence type="ECO:0000256" key="4">
    <source>
        <dbReference type="SAM" id="Phobius"/>
    </source>
</evidence>
<proteinExistence type="inferred from homology"/>
<dbReference type="EMBL" id="SSOB01000036">
    <property type="protein sequence ID" value="THF74901.1"/>
    <property type="molecule type" value="Genomic_DNA"/>
</dbReference>
<dbReference type="PANTHER" id="PTHR23028">
    <property type="entry name" value="ACETYLTRANSFERASE"/>
    <property type="match status" value="1"/>
</dbReference>
<comment type="similarity">
    <text evidence="2">Belongs to the acyltransferase 3 family.</text>
</comment>
<feature type="transmembrane region" description="Helical" evidence="4">
    <location>
        <begin position="200"/>
        <end position="222"/>
    </location>
</feature>
<feature type="transmembrane region" description="Helical" evidence="4">
    <location>
        <begin position="378"/>
        <end position="402"/>
    </location>
</feature>
<feature type="transmembrane region" description="Helical" evidence="4">
    <location>
        <begin position="229"/>
        <end position="247"/>
    </location>
</feature>
<evidence type="ECO:0000259" key="5">
    <source>
        <dbReference type="Pfam" id="PF01757"/>
    </source>
</evidence>
<protein>
    <submittedName>
        <fullName evidence="6">Acyltransferase</fullName>
    </submittedName>
</protein>
<keyword evidence="7" id="KW-1185">Reference proteome</keyword>
<feature type="transmembrane region" description="Helical" evidence="4">
    <location>
        <begin position="315"/>
        <end position="332"/>
    </location>
</feature>
<keyword evidence="6" id="KW-0808">Transferase</keyword>
<reference evidence="6 7" key="1">
    <citation type="submission" date="2019-04" db="EMBL/GenBank/DDBJ databases">
        <title>Cohnella sp. nov. isolated from preserved vegetables.</title>
        <authorList>
            <person name="Lin S.-Y."/>
            <person name="Hung M.-H."/>
            <person name="Young C.-C."/>
        </authorList>
    </citation>
    <scope>NUCLEOTIDE SEQUENCE [LARGE SCALE GENOMIC DNA]</scope>
    <source>
        <strain evidence="6 7">CC-MHH1044</strain>
    </source>
</reference>
<organism evidence="6 7">
    <name type="scientific">Cohnella fermenti</name>
    <dbReference type="NCBI Taxonomy" id="2565925"/>
    <lineage>
        <taxon>Bacteria</taxon>
        <taxon>Bacillati</taxon>
        <taxon>Bacillota</taxon>
        <taxon>Bacilli</taxon>
        <taxon>Bacillales</taxon>
        <taxon>Paenibacillaceae</taxon>
        <taxon>Cohnella</taxon>
    </lineage>
</organism>
<name>A0A4S4BM22_9BACL</name>
<dbReference type="Pfam" id="PF01757">
    <property type="entry name" value="Acyl_transf_3"/>
    <property type="match status" value="1"/>
</dbReference>
<accession>A0A4S4BM22</accession>
<keyword evidence="6" id="KW-0012">Acyltransferase</keyword>
<sequence length="431" mass="48602">MAAGSPASWLRGRSRRGAYPLRLAGRERNRSVPSKHQSQAVQAQAPSRGQAAGHQAGAGETRCRSQRRSMMKRKLHRIQYLRGLAAVLVLLTHVTITLNERLQYRFADNVFLSGYMGVDLFFVISGFIICYTHYSDFGVRERLGSYYVRRFTRIYPVYWLVLIPVIAFNFAVPSYGDGFERELSEIVQSWFLIPESHQPILRVAWTLWHELLFYVLFGMLFIRNRNPKLLVGAALGWGALSAGSMFIQDRGFWLWSEYLFSPHNLEFLAGCGIAVLLRRDKLSARAAYWALGLGIVLFFASWANEYWLHESIPRALAWGIPSFLLVAAASAWPDSARSSPNRLFAYLGDASYSIYLVHLLAIHLLYQVFNRLNLFAQLGNLTMVTACAAGALIGGCLFYSLIEAPIMKRLKHRIAAQKKLKLGSVNPAAEG</sequence>
<feature type="compositionally biased region" description="Polar residues" evidence="3">
    <location>
        <begin position="31"/>
        <end position="47"/>
    </location>
</feature>
<feature type="domain" description="Acyltransferase 3" evidence="5">
    <location>
        <begin position="76"/>
        <end position="399"/>
    </location>
</feature>
<feature type="transmembrane region" description="Helical" evidence="4">
    <location>
        <begin position="259"/>
        <end position="277"/>
    </location>
</feature>
<dbReference type="Proteomes" id="UP000310636">
    <property type="component" value="Unassembled WGS sequence"/>
</dbReference>
<evidence type="ECO:0000313" key="7">
    <source>
        <dbReference type="Proteomes" id="UP000310636"/>
    </source>
</evidence>
<dbReference type="InterPro" id="IPR002656">
    <property type="entry name" value="Acyl_transf_3_dom"/>
</dbReference>
<feature type="region of interest" description="Disordered" evidence="3">
    <location>
        <begin position="20"/>
        <end position="65"/>
    </location>
</feature>
<keyword evidence="4" id="KW-0812">Transmembrane</keyword>
<feature type="transmembrane region" description="Helical" evidence="4">
    <location>
        <begin position="286"/>
        <end position="303"/>
    </location>
</feature>
<keyword evidence="4" id="KW-0472">Membrane</keyword>
<dbReference type="GO" id="GO:0000271">
    <property type="term" value="P:polysaccharide biosynthetic process"/>
    <property type="evidence" value="ECO:0007669"/>
    <property type="project" value="TreeGrafter"/>
</dbReference>
<feature type="compositionally biased region" description="Low complexity" evidence="3">
    <location>
        <begin position="49"/>
        <end position="59"/>
    </location>
</feature>
<keyword evidence="4" id="KW-1133">Transmembrane helix</keyword>
<comment type="caution">
    <text evidence="6">The sequence shown here is derived from an EMBL/GenBank/DDBJ whole genome shotgun (WGS) entry which is preliminary data.</text>
</comment>
<feature type="transmembrane region" description="Helical" evidence="4">
    <location>
        <begin position="155"/>
        <end position="175"/>
    </location>
</feature>
<dbReference type="GO" id="GO:0016020">
    <property type="term" value="C:membrane"/>
    <property type="evidence" value="ECO:0007669"/>
    <property type="project" value="TreeGrafter"/>
</dbReference>
<dbReference type="InterPro" id="IPR050879">
    <property type="entry name" value="Acyltransferase_3"/>
</dbReference>
<feature type="transmembrane region" description="Helical" evidence="4">
    <location>
        <begin position="110"/>
        <end position="134"/>
    </location>
</feature>
<dbReference type="PANTHER" id="PTHR23028:SF131">
    <property type="entry name" value="BLR2367 PROTEIN"/>
    <property type="match status" value="1"/>
</dbReference>
<dbReference type="AlphaFoldDB" id="A0A4S4BM22"/>
<evidence type="ECO:0000313" key="6">
    <source>
        <dbReference type="EMBL" id="THF74901.1"/>
    </source>
</evidence>